<sequence length="294" mass="30041">MLALGRRLIFGTFISLACAQNLSGEPACATSCLLSAISAASCGTSDVACQCALPASAVANCLIAACNAADLQQAYTVGTNLCKGFSASLTATTISTTNVATPTPTPTLAASSTGVTISTPGTSFSSSSSIPSTSSPPLSNSGSSATQPSLSTTSPLNPESQSPSQTPPAEVHSGLSVGAKAGIGIGVSLGVLFLAGFGALAFWWGKRSEKRKRGGAETAVTPIAPIDKPELGPGIPRRSEMEDTSLPLDDEEKAELERRRRAAELEGSPISPVEVPTERAELEALRGRPMHPWR</sequence>
<dbReference type="GO" id="GO:0098552">
    <property type="term" value="C:side of membrane"/>
    <property type="evidence" value="ECO:0007669"/>
    <property type="project" value="UniProtKB-KW"/>
</dbReference>
<feature type="compositionally biased region" description="Basic and acidic residues" evidence="16">
    <location>
        <begin position="255"/>
        <end position="264"/>
    </location>
</feature>
<evidence type="ECO:0000313" key="21">
    <source>
        <dbReference type="Proteomes" id="UP000235672"/>
    </source>
</evidence>
<evidence type="ECO:0000256" key="16">
    <source>
        <dbReference type="SAM" id="MobiDB-lite"/>
    </source>
</evidence>
<dbReference type="GO" id="GO:0005576">
    <property type="term" value="C:extracellular region"/>
    <property type="evidence" value="ECO:0007669"/>
    <property type="project" value="UniProtKB-SubCell"/>
</dbReference>
<keyword evidence="9 18" id="KW-0732">Signal</keyword>
<dbReference type="AlphaFoldDB" id="A0A2J6QDW2"/>
<dbReference type="InterPro" id="IPR051735">
    <property type="entry name" value="CFEM_domain"/>
</dbReference>
<evidence type="ECO:0000256" key="7">
    <source>
        <dbReference type="ARBA" id="ARBA00022622"/>
    </source>
</evidence>
<evidence type="ECO:0000256" key="13">
    <source>
        <dbReference type="ARBA" id="ARBA00023180"/>
    </source>
</evidence>
<dbReference type="GO" id="GO:0005886">
    <property type="term" value="C:plasma membrane"/>
    <property type="evidence" value="ECO:0007669"/>
    <property type="project" value="UniProtKB-SubCell"/>
</dbReference>
<evidence type="ECO:0000256" key="1">
    <source>
        <dbReference type="ARBA" id="ARBA00004609"/>
    </source>
</evidence>
<dbReference type="PROSITE" id="PS51257">
    <property type="entry name" value="PROKAR_LIPOPROTEIN"/>
    <property type="match status" value="1"/>
</dbReference>
<dbReference type="Pfam" id="PF05730">
    <property type="entry name" value="CFEM"/>
    <property type="match status" value="1"/>
</dbReference>
<dbReference type="Proteomes" id="UP000235672">
    <property type="component" value="Unassembled WGS sequence"/>
</dbReference>
<dbReference type="InterPro" id="IPR008427">
    <property type="entry name" value="Extracellular_membr_CFEM_dom"/>
</dbReference>
<feature type="region of interest" description="Disordered" evidence="16">
    <location>
        <begin position="211"/>
        <end position="294"/>
    </location>
</feature>
<proteinExistence type="inferred from homology"/>
<evidence type="ECO:0000256" key="4">
    <source>
        <dbReference type="ARBA" id="ARBA00022475"/>
    </source>
</evidence>
<keyword evidence="11 17" id="KW-0472">Membrane</keyword>
<feature type="compositionally biased region" description="Low complexity" evidence="16">
    <location>
        <begin position="121"/>
        <end position="144"/>
    </location>
</feature>
<evidence type="ECO:0000256" key="2">
    <source>
        <dbReference type="ARBA" id="ARBA00004613"/>
    </source>
</evidence>
<dbReference type="PROSITE" id="PS52012">
    <property type="entry name" value="CFEM"/>
    <property type="match status" value="1"/>
</dbReference>
<evidence type="ECO:0000313" key="20">
    <source>
        <dbReference type="EMBL" id="PMD24446.1"/>
    </source>
</evidence>
<keyword evidence="13" id="KW-0325">Glycoprotein</keyword>
<keyword evidence="21" id="KW-1185">Reference proteome</keyword>
<organism evidence="20 21">
    <name type="scientific">Hyaloscypha hepaticicola</name>
    <dbReference type="NCBI Taxonomy" id="2082293"/>
    <lineage>
        <taxon>Eukaryota</taxon>
        <taxon>Fungi</taxon>
        <taxon>Dikarya</taxon>
        <taxon>Ascomycota</taxon>
        <taxon>Pezizomycotina</taxon>
        <taxon>Leotiomycetes</taxon>
        <taxon>Helotiales</taxon>
        <taxon>Hyaloscyphaceae</taxon>
        <taxon>Hyaloscypha</taxon>
    </lineage>
</organism>
<keyword evidence="8 15" id="KW-0479">Metal-binding</keyword>
<evidence type="ECO:0000256" key="6">
    <source>
        <dbReference type="ARBA" id="ARBA00022617"/>
    </source>
</evidence>
<dbReference type="EMBL" id="KZ613472">
    <property type="protein sequence ID" value="PMD24446.1"/>
    <property type="molecule type" value="Genomic_DNA"/>
</dbReference>
<dbReference type="PANTHER" id="PTHR37928">
    <property type="entry name" value="CFEM DOMAIN PROTEIN (AFU_ORTHOLOGUE AFUA_6G14090)"/>
    <property type="match status" value="1"/>
</dbReference>
<keyword evidence="14" id="KW-0449">Lipoprotein</keyword>
<name>A0A2J6QDW2_9HELO</name>
<evidence type="ECO:0000256" key="17">
    <source>
        <dbReference type="SAM" id="Phobius"/>
    </source>
</evidence>
<feature type="transmembrane region" description="Helical" evidence="17">
    <location>
        <begin position="181"/>
        <end position="204"/>
    </location>
</feature>
<keyword evidence="7" id="KW-0336">GPI-anchor</keyword>
<dbReference type="STRING" id="1745343.A0A2J6QDW2"/>
<evidence type="ECO:0000256" key="11">
    <source>
        <dbReference type="ARBA" id="ARBA00023136"/>
    </source>
</evidence>
<evidence type="ECO:0000256" key="18">
    <source>
        <dbReference type="SAM" id="SignalP"/>
    </source>
</evidence>
<evidence type="ECO:0000256" key="15">
    <source>
        <dbReference type="PROSITE-ProRule" id="PRU01356"/>
    </source>
</evidence>
<evidence type="ECO:0000256" key="5">
    <source>
        <dbReference type="ARBA" id="ARBA00022525"/>
    </source>
</evidence>
<comment type="similarity">
    <text evidence="3">Belongs to the RBT5 family.</text>
</comment>
<comment type="caution">
    <text evidence="15">Lacks conserved residue(s) required for the propagation of feature annotation.</text>
</comment>
<keyword evidence="17" id="KW-1133">Transmembrane helix</keyword>
<dbReference type="OrthoDB" id="3559948at2759"/>
<feature type="region of interest" description="Disordered" evidence="16">
    <location>
        <begin position="121"/>
        <end position="173"/>
    </location>
</feature>
<dbReference type="GO" id="GO:0046872">
    <property type="term" value="F:metal ion binding"/>
    <property type="evidence" value="ECO:0007669"/>
    <property type="project" value="UniProtKB-UniRule"/>
</dbReference>
<feature type="binding site" description="axial binding residue" evidence="15">
    <location>
        <position position="46"/>
    </location>
    <ligand>
        <name>heme</name>
        <dbReference type="ChEBI" id="CHEBI:30413"/>
    </ligand>
    <ligandPart>
        <name>Fe</name>
        <dbReference type="ChEBI" id="CHEBI:18248"/>
    </ligandPart>
</feature>
<keyword evidence="4" id="KW-1003">Cell membrane</keyword>
<feature type="signal peptide" evidence="18">
    <location>
        <begin position="1"/>
        <end position="19"/>
    </location>
</feature>
<keyword evidence="12 15" id="KW-1015">Disulfide bond</keyword>
<gene>
    <name evidence="20" type="ORF">NA56DRAFT_745857</name>
</gene>
<comment type="subcellular location">
    <subcellularLocation>
        <location evidence="1">Cell membrane</location>
        <topology evidence="1">Lipid-anchor</topology>
        <topology evidence="1">GPI-anchor</topology>
    </subcellularLocation>
    <subcellularLocation>
        <location evidence="2">Secreted</location>
    </subcellularLocation>
</comment>
<dbReference type="SMART" id="SM00747">
    <property type="entry name" value="CFEM"/>
    <property type="match status" value="1"/>
</dbReference>
<feature type="disulfide bond" evidence="15">
    <location>
        <begin position="42"/>
        <end position="49"/>
    </location>
</feature>
<keyword evidence="10 15" id="KW-0408">Iron</keyword>
<evidence type="ECO:0000256" key="9">
    <source>
        <dbReference type="ARBA" id="ARBA00022729"/>
    </source>
</evidence>
<evidence type="ECO:0000256" key="10">
    <source>
        <dbReference type="ARBA" id="ARBA00023004"/>
    </source>
</evidence>
<feature type="compositionally biased region" description="Polar residues" evidence="16">
    <location>
        <begin position="145"/>
        <end position="164"/>
    </location>
</feature>
<feature type="compositionally biased region" description="Basic and acidic residues" evidence="16">
    <location>
        <begin position="276"/>
        <end position="286"/>
    </location>
</feature>
<evidence type="ECO:0000256" key="14">
    <source>
        <dbReference type="ARBA" id="ARBA00023288"/>
    </source>
</evidence>
<keyword evidence="17" id="KW-0812">Transmembrane</keyword>
<keyword evidence="6 15" id="KW-0349">Heme</keyword>
<evidence type="ECO:0000256" key="8">
    <source>
        <dbReference type="ARBA" id="ARBA00022723"/>
    </source>
</evidence>
<keyword evidence="5" id="KW-0964">Secreted</keyword>
<evidence type="ECO:0000256" key="12">
    <source>
        <dbReference type="ARBA" id="ARBA00023157"/>
    </source>
</evidence>
<feature type="domain" description="CFEM" evidence="19">
    <location>
        <begin position="1"/>
        <end position="109"/>
    </location>
</feature>
<evidence type="ECO:0000256" key="3">
    <source>
        <dbReference type="ARBA" id="ARBA00010031"/>
    </source>
</evidence>
<accession>A0A2J6QDW2</accession>
<reference evidence="20 21" key="1">
    <citation type="submission" date="2016-05" db="EMBL/GenBank/DDBJ databases">
        <title>A degradative enzymes factory behind the ericoid mycorrhizal symbiosis.</title>
        <authorList>
            <consortium name="DOE Joint Genome Institute"/>
            <person name="Martino E."/>
            <person name="Morin E."/>
            <person name="Grelet G."/>
            <person name="Kuo A."/>
            <person name="Kohler A."/>
            <person name="Daghino S."/>
            <person name="Barry K."/>
            <person name="Choi C."/>
            <person name="Cichocki N."/>
            <person name="Clum A."/>
            <person name="Copeland A."/>
            <person name="Hainaut M."/>
            <person name="Haridas S."/>
            <person name="Labutti K."/>
            <person name="Lindquist E."/>
            <person name="Lipzen A."/>
            <person name="Khouja H.-R."/>
            <person name="Murat C."/>
            <person name="Ohm R."/>
            <person name="Olson A."/>
            <person name="Spatafora J."/>
            <person name="Veneault-Fourrey C."/>
            <person name="Henrissat B."/>
            <person name="Grigoriev I."/>
            <person name="Martin F."/>
            <person name="Perotto S."/>
        </authorList>
    </citation>
    <scope>NUCLEOTIDE SEQUENCE [LARGE SCALE GENOMIC DNA]</scope>
    <source>
        <strain evidence="20 21">UAMH 7357</strain>
    </source>
</reference>
<evidence type="ECO:0000259" key="19">
    <source>
        <dbReference type="PROSITE" id="PS52012"/>
    </source>
</evidence>
<dbReference type="PANTHER" id="PTHR37928:SF2">
    <property type="entry name" value="GPI ANCHORED CFEM DOMAIN PROTEIN (AFU_ORTHOLOGUE AFUA_6G10580)"/>
    <property type="match status" value="1"/>
</dbReference>
<feature type="chain" id="PRO_5014352328" description="CFEM domain-containing protein" evidence="18">
    <location>
        <begin position="20"/>
        <end position="294"/>
    </location>
</feature>
<protein>
    <recommendedName>
        <fullName evidence="19">CFEM domain-containing protein</fullName>
    </recommendedName>
</protein>